<dbReference type="EMBL" id="CASHTH010001778">
    <property type="protein sequence ID" value="CAI8019821.1"/>
    <property type="molecule type" value="Genomic_DNA"/>
</dbReference>
<dbReference type="PANTHER" id="PTHR13504:SF38">
    <property type="entry name" value="FIDO DOMAIN-CONTAINING PROTEIN"/>
    <property type="match status" value="1"/>
</dbReference>
<keyword evidence="4" id="KW-0548">Nucleotidyltransferase</keyword>
<dbReference type="SUPFAM" id="SSF140931">
    <property type="entry name" value="Fic-like"/>
    <property type="match status" value="1"/>
</dbReference>
<keyword evidence="2" id="KW-0547">Nucleotide-binding</keyword>
<dbReference type="InterPro" id="IPR040198">
    <property type="entry name" value="Fido_containing"/>
</dbReference>
<dbReference type="PANTHER" id="PTHR13504">
    <property type="entry name" value="FIDO DOMAIN-CONTAINING PROTEIN DDB_G0283145"/>
    <property type="match status" value="1"/>
</dbReference>
<dbReference type="InterPro" id="IPR036597">
    <property type="entry name" value="Fido-like_dom_sf"/>
</dbReference>
<evidence type="ECO:0000256" key="2">
    <source>
        <dbReference type="PIRSR" id="PIRSR640198-2"/>
    </source>
</evidence>
<dbReference type="Pfam" id="PF02661">
    <property type="entry name" value="Fic"/>
    <property type="match status" value="1"/>
</dbReference>
<dbReference type="GO" id="GO:0005524">
    <property type="term" value="F:ATP binding"/>
    <property type="evidence" value="ECO:0007669"/>
    <property type="project" value="UniProtKB-KW"/>
</dbReference>
<evidence type="ECO:0000256" key="1">
    <source>
        <dbReference type="PIRSR" id="PIRSR640198-1"/>
    </source>
</evidence>
<feature type="domain" description="Fido" evidence="3">
    <location>
        <begin position="135"/>
        <end position="289"/>
    </location>
</feature>
<organism evidence="4 5">
    <name type="scientific">Geodia barretti</name>
    <name type="common">Barrett's horny sponge</name>
    <dbReference type="NCBI Taxonomy" id="519541"/>
    <lineage>
        <taxon>Eukaryota</taxon>
        <taxon>Metazoa</taxon>
        <taxon>Porifera</taxon>
        <taxon>Demospongiae</taxon>
        <taxon>Heteroscleromorpha</taxon>
        <taxon>Tetractinellida</taxon>
        <taxon>Astrophorina</taxon>
        <taxon>Geodiidae</taxon>
        <taxon>Geodia</taxon>
    </lineage>
</organism>
<proteinExistence type="predicted"/>
<dbReference type="Gene3D" id="1.10.3290.10">
    <property type="entry name" value="Fido-like domain"/>
    <property type="match status" value="1"/>
</dbReference>
<dbReference type="Proteomes" id="UP001174909">
    <property type="component" value="Unassembled WGS sequence"/>
</dbReference>
<dbReference type="InterPro" id="IPR003812">
    <property type="entry name" value="Fido"/>
</dbReference>
<dbReference type="PROSITE" id="PS51459">
    <property type="entry name" value="FIDO"/>
    <property type="match status" value="1"/>
</dbReference>
<evidence type="ECO:0000259" key="3">
    <source>
        <dbReference type="PROSITE" id="PS51459"/>
    </source>
</evidence>
<evidence type="ECO:0000313" key="5">
    <source>
        <dbReference type="Proteomes" id="UP001174909"/>
    </source>
</evidence>
<protein>
    <submittedName>
        <fullName evidence="4">Protein adenylyltransferase FICD</fullName>
    </submittedName>
</protein>
<feature type="active site" evidence="1">
    <location>
        <position position="232"/>
    </location>
</feature>
<keyword evidence="5" id="KW-1185">Reference proteome</keyword>
<accession>A0AA35S0U1</accession>
<dbReference type="AlphaFoldDB" id="A0AA35S0U1"/>
<evidence type="ECO:0000313" key="4">
    <source>
        <dbReference type="EMBL" id="CAI8019821.1"/>
    </source>
</evidence>
<sequence>MQMAEIRENSQKVFHKWKPIEPIDSDSQAYDFGEIDSLQRQWLHIKRQVESSTPDAYKAFTDRLIRRWSIETGIIEGIYDLDRNVTQTLIEKGIATDYIERRSTNKEPAELVQILKDHELASKIVDDWIKHGIPIRKNYIRGLHKQILLSQQTYAATNQAGNSVQVPLRKGEFKSEPNSPTRPDGELHQYCPPAFVESEIDNLLDWYSAYEREGYHPLLLAAWLHHRFEQIHPFQDGNGRVGRAILTWHLVKYKYFPIVISRDDRDAYLNSLEKADAGDLTPLIRLFVRLEINTILHVLDEGEAGPPLTPDIDLVDQILDSIVERSNRRRRLEIEKMRSVNNVAAGLRSLVSRYLSEKSQHIKDRLAVAQIYIDPWTEEGGPDKGNAHWYHSQVLKTANESRHWVNFNEHRYFVKLALNPNLRTAMESPDIVRLVFVVSLHHTGRQLTGVMSSTAFLELEYYDSDTIESADVDNVTFKNCAITPFTFTWNDSVEEVSDRFIRWTEECFSIALRYWMENS</sequence>
<dbReference type="GO" id="GO:0016779">
    <property type="term" value="F:nucleotidyltransferase activity"/>
    <property type="evidence" value="ECO:0007669"/>
    <property type="project" value="UniProtKB-KW"/>
</dbReference>
<name>A0AA35S0U1_GEOBA</name>
<keyword evidence="4" id="KW-0808">Transferase</keyword>
<gene>
    <name evidence="4" type="ORF">GBAR_LOCUS11877</name>
</gene>
<comment type="caution">
    <text evidence="4">The sequence shown here is derived from an EMBL/GenBank/DDBJ whole genome shotgun (WGS) entry which is preliminary data.</text>
</comment>
<feature type="binding site" evidence="2">
    <location>
        <begin position="236"/>
        <end position="243"/>
    </location>
    <ligand>
        <name>ATP</name>
        <dbReference type="ChEBI" id="CHEBI:30616"/>
    </ligand>
</feature>
<keyword evidence="2" id="KW-0067">ATP-binding</keyword>
<reference evidence="4" key="1">
    <citation type="submission" date="2023-03" db="EMBL/GenBank/DDBJ databases">
        <authorList>
            <person name="Steffen K."/>
            <person name="Cardenas P."/>
        </authorList>
    </citation>
    <scope>NUCLEOTIDE SEQUENCE</scope>
</reference>